<reference evidence="2" key="1">
    <citation type="journal article" date="2019" name="Int. J. Syst. Evol. Microbiol.">
        <title>The Global Catalogue of Microorganisms (GCM) 10K type strain sequencing project: providing services to taxonomists for standard genome sequencing and annotation.</title>
        <authorList>
            <consortium name="The Broad Institute Genomics Platform"/>
            <consortium name="The Broad Institute Genome Sequencing Center for Infectious Disease"/>
            <person name="Wu L."/>
            <person name="Ma J."/>
        </authorList>
    </citation>
    <scope>NUCLEOTIDE SEQUENCE [LARGE SCALE GENOMIC DNA]</scope>
    <source>
        <strain evidence="2">JCM 31920</strain>
    </source>
</reference>
<gene>
    <name evidence="1" type="ORF">GCM10023091_33500</name>
</gene>
<organism evidence="1 2">
    <name type="scientific">Ravibacter arvi</name>
    <dbReference type="NCBI Taxonomy" id="2051041"/>
    <lineage>
        <taxon>Bacteria</taxon>
        <taxon>Pseudomonadati</taxon>
        <taxon>Bacteroidota</taxon>
        <taxon>Cytophagia</taxon>
        <taxon>Cytophagales</taxon>
        <taxon>Spirosomataceae</taxon>
        <taxon>Ravibacter</taxon>
    </lineage>
</organism>
<sequence length="312" mass="35775">MAKRTAILLKFLALVFMMGYGRLSAQELNCTVNVSFDQLAGRNIDQQVIQQLKTYITDLLNKRSWTTDQFSQEERIKCNLNINVVQSPSVGSYQAQAVFTVSRPVFNANYETNLFTFVDRDFNFQFLPNTPYFFNENSYTDELSYSVAFLAYIALAIDYDSFSKLGGSPYIQKAFNLANLARNASPYQRPWSPGSGGSDARTRYWLIENLNSQQFIPYREGLYQYHRQGLDVLVDSPAKGRREVMTALNGMRQVALLRPGSLLLNSFFDAKTEELYNVLREGSQEERQKAFTWLSSMDPAKTESYRRLVTPL</sequence>
<keyword evidence="2" id="KW-1185">Reference proteome</keyword>
<dbReference type="InterPro" id="IPR032274">
    <property type="entry name" value="DUF4835"/>
</dbReference>
<dbReference type="Pfam" id="PF16119">
    <property type="entry name" value="DUF4835"/>
    <property type="match status" value="1"/>
</dbReference>
<dbReference type="RefSeq" id="WP_345031321.1">
    <property type="nucleotide sequence ID" value="NZ_BAABEY010000031.1"/>
</dbReference>
<evidence type="ECO:0000313" key="2">
    <source>
        <dbReference type="Proteomes" id="UP001501508"/>
    </source>
</evidence>
<dbReference type="Proteomes" id="UP001501508">
    <property type="component" value="Unassembled WGS sequence"/>
</dbReference>
<protein>
    <submittedName>
        <fullName evidence="1">DUF4835 family protein</fullName>
    </submittedName>
</protein>
<accession>A0ABP8M5V3</accession>
<proteinExistence type="predicted"/>
<evidence type="ECO:0000313" key="1">
    <source>
        <dbReference type="EMBL" id="GAA4444006.1"/>
    </source>
</evidence>
<name>A0ABP8M5V3_9BACT</name>
<dbReference type="EMBL" id="BAABEY010000031">
    <property type="protein sequence ID" value="GAA4444006.1"/>
    <property type="molecule type" value="Genomic_DNA"/>
</dbReference>
<comment type="caution">
    <text evidence="1">The sequence shown here is derived from an EMBL/GenBank/DDBJ whole genome shotgun (WGS) entry which is preliminary data.</text>
</comment>